<gene>
    <name evidence="1" type="ORF">RPERSI_LOCUS35078</name>
</gene>
<comment type="caution">
    <text evidence="1">The sequence shown here is derived from an EMBL/GenBank/DDBJ whole genome shotgun (WGS) entry which is preliminary data.</text>
</comment>
<keyword evidence="2" id="KW-1185">Reference proteome</keyword>
<name>A0ACA9ST65_9GLOM</name>
<evidence type="ECO:0000313" key="1">
    <source>
        <dbReference type="EMBL" id="CAG8848346.1"/>
    </source>
</evidence>
<evidence type="ECO:0000313" key="2">
    <source>
        <dbReference type="Proteomes" id="UP000789920"/>
    </source>
</evidence>
<protein>
    <submittedName>
        <fullName evidence="1">9458_t:CDS:1</fullName>
    </submittedName>
</protein>
<sequence>SCFEVGDCIIIEKETKVGDCIMFKNEKKRIIEIISDNLLKIEGCFSENIQDKWHSFKILSKSKLNGLIDIYADTYENFPIDPCIDDGAYKAPQLFIFLDCKQAS</sequence>
<proteinExistence type="predicted"/>
<feature type="non-terminal residue" evidence="1">
    <location>
        <position position="1"/>
    </location>
</feature>
<accession>A0ACA9ST65</accession>
<dbReference type="EMBL" id="CAJVQC010160295">
    <property type="protein sequence ID" value="CAG8848346.1"/>
    <property type="molecule type" value="Genomic_DNA"/>
</dbReference>
<feature type="non-terminal residue" evidence="1">
    <location>
        <position position="104"/>
    </location>
</feature>
<reference evidence="1" key="1">
    <citation type="submission" date="2021-06" db="EMBL/GenBank/DDBJ databases">
        <authorList>
            <person name="Kallberg Y."/>
            <person name="Tangrot J."/>
            <person name="Rosling A."/>
        </authorList>
    </citation>
    <scope>NUCLEOTIDE SEQUENCE</scope>
    <source>
        <strain evidence="1">MA461A</strain>
    </source>
</reference>
<dbReference type="Proteomes" id="UP000789920">
    <property type="component" value="Unassembled WGS sequence"/>
</dbReference>
<organism evidence="1 2">
    <name type="scientific">Racocetra persica</name>
    <dbReference type="NCBI Taxonomy" id="160502"/>
    <lineage>
        <taxon>Eukaryota</taxon>
        <taxon>Fungi</taxon>
        <taxon>Fungi incertae sedis</taxon>
        <taxon>Mucoromycota</taxon>
        <taxon>Glomeromycotina</taxon>
        <taxon>Glomeromycetes</taxon>
        <taxon>Diversisporales</taxon>
        <taxon>Gigasporaceae</taxon>
        <taxon>Racocetra</taxon>
    </lineage>
</organism>